<protein>
    <submittedName>
        <fullName evidence="2">Uncharacterized protein</fullName>
    </submittedName>
</protein>
<dbReference type="AlphaFoldDB" id="A0A0Q1B9S3"/>
<feature type="coiled-coil region" evidence="1">
    <location>
        <begin position="176"/>
        <end position="203"/>
    </location>
</feature>
<dbReference type="EMBL" id="JRLF01000015">
    <property type="protein sequence ID" value="KQB37096.1"/>
    <property type="molecule type" value="Genomic_DNA"/>
</dbReference>
<dbReference type="Pfam" id="PF18905">
    <property type="entry name" value="DUF5661"/>
    <property type="match status" value="1"/>
</dbReference>
<organism evidence="2 3">
    <name type="scientific">Flavobacterium aquidurense</name>
    <dbReference type="NCBI Taxonomy" id="362413"/>
    <lineage>
        <taxon>Bacteria</taxon>
        <taxon>Pseudomonadati</taxon>
        <taxon>Bacteroidota</taxon>
        <taxon>Flavobacteriia</taxon>
        <taxon>Flavobacteriales</taxon>
        <taxon>Flavobacteriaceae</taxon>
        <taxon>Flavobacterium</taxon>
    </lineage>
</organism>
<evidence type="ECO:0000313" key="3">
    <source>
        <dbReference type="Proteomes" id="UP000050443"/>
    </source>
</evidence>
<name>A0A0Q1B9S3_9FLAO</name>
<proteinExistence type="predicted"/>
<reference evidence="2 3" key="1">
    <citation type="submission" date="2014-09" db="EMBL/GenBank/DDBJ databases">
        <title>Genome sequence of Flavobacterium aquidurense RC62.</title>
        <authorList>
            <person name="Kim J.F."/>
            <person name="Kwak M.-J."/>
        </authorList>
    </citation>
    <scope>NUCLEOTIDE SEQUENCE [LARGE SCALE GENOMIC DNA]</scope>
    <source>
        <strain evidence="2 3">RC62</strain>
    </source>
</reference>
<dbReference type="OrthoDB" id="1336422at2"/>
<evidence type="ECO:0000313" key="2">
    <source>
        <dbReference type="EMBL" id="KQB37096.1"/>
    </source>
</evidence>
<evidence type="ECO:0000256" key="1">
    <source>
        <dbReference type="SAM" id="Coils"/>
    </source>
</evidence>
<dbReference type="PATRIC" id="fig|362413.3.peg.2203"/>
<gene>
    <name evidence="2" type="ORF">RC62_2262</name>
</gene>
<dbReference type="InterPro" id="IPR043720">
    <property type="entry name" value="DUF5661"/>
</dbReference>
<dbReference type="Proteomes" id="UP000050443">
    <property type="component" value="Unassembled WGS sequence"/>
</dbReference>
<comment type="caution">
    <text evidence="2">The sequence shown here is derived from an EMBL/GenBank/DDBJ whole genome shotgun (WGS) entry which is preliminary data.</text>
</comment>
<accession>A0A0Q1B9S3</accession>
<keyword evidence="1" id="KW-0175">Coiled coil</keyword>
<sequence length="215" mass="24651">MGTKSGAYQDVYIKRDDAMVSLKNDVTDFCEKYIKPVHPENWDWSTRDFENPDNDPTVAEARAIGNVVFKDLSDKKETDVDLSTMNNVESIKAYLNPESKYEAFNMEEFAFALKVELEHGKIKDVNVTNNHPFLTAMIALAHMTETLTYYKRLKVMEAEGEIYEIMRKIEKSTTGKDKLLEDLIKAEEELKEARAGLAERLEKMDDIPVLEIIGD</sequence>
<dbReference type="RefSeq" id="WP_055097841.1">
    <property type="nucleotide sequence ID" value="NZ_JRLF01000015.1"/>
</dbReference>